<name>A0A242K3U1_9ENTE</name>
<dbReference type="PROSITE" id="PS01318">
    <property type="entry name" value="TSAA_1"/>
    <property type="match status" value="1"/>
</dbReference>
<dbReference type="Gene3D" id="2.40.30.70">
    <property type="entry name" value="YaeB-like"/>
    <property type="match status" value="1"/>
</dbReference>
<organism evidence="4">
    <name type="scientific">Candidatus Enterococcus clewellii</name>
    <dbReference type="NCBI Taxonomy" id="1834193"/>
    <lineage>
        <taxon>Bacteria</taxon>
        <taxon>Bacillati</taxon>
        <taxon>Bacillota</taxon>
        <taxon>Bacilli</taxon>
        <taxon>Lactobacillales</taxon>
        <taxon>Enterococcaceae</taxon>
        <taxon>Enterococcus</taxon>
    </lineage>
</organism>
<dbReference type="InterPro" id="IPR023368">
    <property type="entry name" value="UPF0066_cons_site"/>
</dbReference>
<dbReference type="AlphaFoldDB" id="A0A242K3U1"/>
<dbReference type="Proteomes" id="UP000195141">
    <property type="component" value="Chromosome"/>
</dbReference>
<reference evidence="5" key="3">
    <citation type="submission" date="2024-03" db="EMBL/GenBank/DDBJ databases">
        <title>The Genome Sequence of Enterococcus sp. DIV0242b.</title>
        <authorList>
            <consortium name="The Broad Institute Genomics Platform"/>
            <consortium name="The Broad Institute Microbial Omics Core"/>
            <consortium name="The Broad Institute Genomic Center for Infectious Diseases"/>
            <person name="Earl A."/>
            <person name="Manson A."/>
            <person name="Gilmore M."/>
            <person name="Schwartman J."/>
            <person name="Shea T."/>
            <person name="Abouelleil A."/>
            <person name="Cao P."/>
            <person name="Chapman S."/>
            <person name="Cusick C."/>
            <person name="Young S."/>
            <person name="Neafsey D."/>
            <person name="Nusbaum C."/>
            <person name="Birren B."/>
        </authorList>
    </citation>
    <scope>NUCLEOTIDE SEQUENCE</scope>
    <source>
        <strain evidence="5">9E7_DIV0242</strain>
    </source>
</reference>
<dbReference type="RefSeq" id="WP_086350056.1">
    <property type="nucleotide sequence ID" value="NZ_CP147247.1"/>
</dbReference>
<evidence type="ECO:0000256" key="2">
    <source>
        <dbReference type="ARBA" id="ARBA00033753"/>
    </source>
</evidence>
<dbReference type="Pfam" id="PF01980">
    <property type="entry name" value="TrmO_N"/>
    <property type="match status" value="1"/>
</dbReference>
<sequence length="159" mass="17968">MEQTFTLQTIGYIEKNETESYIQLLPKYIEALEGVAGFSHLKAIYWLDGMDLPEMRDILQVASPYKKAPEILGVFATRAPVRPNLLAVSTVKIVTLDEAIGRIQIVSIDAENGSPLLDLKPYTPSEDRVEVPIVPEWSAHWPKNVESSEAFDWSKEFNF</sequence>
<evidence type="ECO:0000256" key="1">
    <source>
        <dbReference type="ARBA" id="ARBA00022691"/>
    </source>
</evidence>
<reference evidence="4" key="1">
    <citation type="submission" date="2017-05" db="EMBL/GenBank/DDBJ databases">
        <title>The Genome Sequence of Enterococcus sp. 9E7_DIV0242.</title>
        <authorList>
            <consortium name="The Broad Institute Genomics Platform"/>
            <consortium name="The Broad Institute Genomic Center for Infectious Diseases"/>
            <person name="Earl A."/>
            <person name="Manson A."/>
            <person name="Schwartman J."/>
            <person name="Gilmore M."/>
            <person name="Abouelleil A."/>
            <person name="Cao P."/>
            <person name="Chapman S."/>
            <person name="Cusick C."/>
            <person name="Shea T."/>
            <person name="Young S."/>
            <person name="Neafsey D."/>
            <person name="Nusbaum C."/>
            <person name="Birren B."/>
        </authorList>
    </citation>
    <scope>NUCLEOTIDE SEQUENCE [LARGE SCALE GENOMIC DNA]</scope>
    <source>
        <strain evidence="4">9E7_DIV0242</strain>
    </source>
</reference>
<dbReference type="InterPro" id="IPR036414">
    <property type="entry name" value="YaeB_N_sf"/>
</dbReference>
<feature type="domain" description="TsaA-like" evidence="3">
    <location>
        <begin position="7"/>
        <end position="131"/>
    </location>
</feature>
<dbReference type="PANTHER" id="PTHR12818">
    <property type="entry name" value="TRNA (ADENINE(37)-N6)-METHYLTRANSFERASE"/>
    <property type="match status" value="1"/>
</dbReference>
<accession>A0A242K3U1</accession>
<dbReference type="SUPFAM" id="SSF118196">
    <property type="entry name" value="YaeB-like"/>
    <property type="match status" value="1"/>
</dbReference>
<reference evidence="5" key="2">
    <citation type="submission" date="2017-05" db="EMBL/GenBank/DDBJ databases">
        <authorList>
            <consortium name="The Broad Institute Genomics Platform"/>
            <consortium name="The Broad Institute Genomic Center for Infectious Diseases"/>
            <person name="Earl A."/>
            <person name="Manson A."/>
            <person name="Schwartman J."/>
            <person name="Gilmore M."/>
            <person name="Abouelleil A."/>
            <person name="Cao P."/>
            <person name="Chapman S."/>
            <person name="Cusick C."/>
            <person name="Shea T."/>
            <person name="Young S."/>
            <person name="Neafsey D."/>
            <person name="Nusbaum C."/>
            <person name="Birren B."/>
        </authorList>
    </citation>
    <scope>NUCLEOTIDE SEQUENCE</scope>
    <source>
        <strain evidence="5">9E7_DIV0242</strain>
    </source>
</reference>
<dbReference type="PROSITE" id="PS51668">
    <property type="entry name" value="TSAA_2"/>
    <property type="match status" value="1"/>
</dbReference>
<evidence type="ECO:0000313" key="6">
    <source>
        <dbReference type="Proteomes" id="UP000195141"/>
    </source>
</evidence>
<dbReference type="PANTHER" id="PTHR12818:SF0">
    <property type="entry name" value="TRNA (ADENINE(37)-N6)-METHYLTRANSFERASE"/>
    <property type="match status" value="1"/>
</dbReference>
<dbReference type="InterPro" id="IPR036413">
    <property type="entry name" value="YaeB-like_sf"/>
</dbReference>
<comment type="similarity">
    <text evidence="2">Belongs to the tRNA methyltransferase O family.</text>
</comment>
<gene>
    <name evidence="5" type="ORF">A5888_001766</name>
    <name evidence="4" type="ORF">A5888_003049</name>
</gene>
<evidence type="ECO:0000313" key="5">
    <source>
        <dbReference type="EMBL" id="WYJ90038.1"/>
    </source>
</evidence>
<keyword evidence="1" id="KW-0949">S-adenosyl-L-methionine</keyword>
<dbReference type="EMBL" id="CP147247">
    <property type="protein sequence ID" value="WYJ90038.1"/>
    <property type="molecule type" value="Genomic_DNA"/>
</dbReference>
<dbReference type="InterPro" id="IPR040372">
    <property type="entry name" value="YaeB-like"/>
</dbReference>
<protein>
    <recommendedName>
        <fullName evidence="3">TsaA-like domain-containing protein</fullName>
    </recommendedName>
</protein>
<evidence type="ECO:0000313" key="4">
    <source>
        <dbReference type="EMBL" id="OTP13571.1"/>
    </source>
</evidence>
<keyword evidence="6" id="KW-1185">Reference proteome</keyword>
<evidence type="ECO:0000259" key="3">
    <source>
        <dbReference type="PROSITE" id="PS51668"/>
    </source>
</evidence>
<dbReference type="EMBL" id="NGMM01000005">
    <property type="protein sequence ID" value="OTP13571.1"/>
    <property type="molecule type" value="Genomic_DNA"/>
</dbReference>
<dbReference type="InterPro" id="IPR023370">
    <property type="entry name" value="TrmO-like_N"/>
</dbReference>
<dbReference type="OrthoDB" id="9799092at2"/>
<proteinExistence type="inferred from homology"/>